<dbReference type="Pfam" id="PF04828">
    <property type="entry name" value="GFA"/>
    <property type="match status" value="1"/>
</dbReference>
<evidence type="ECO:0000259" key="6">
    <source>
        <dbReference type="PROSITE" id="PS51891"/>
    </source>
</evidence>
<dbReference type="EMBL" id="JAAQTL010000001">
    <property type="protein sequence ID" value="NID15475.1"/>
    <property type="molecule type" value="Genomic_DNA"/>
</dbReference>
<protein>
    <submittedName>
        <fullName evidence="7">GFA family protein</fullName>
    </submittedName>
</protein>
<dbReference type="PROSITE" id="PS51891">
    <property type="entry name" value="CENP_V_GFA"/>
    <property type="match status" value="1"/>
</dbReference>
<keyword evidence="4" id="KW-0456">Lyase</keyword>
<feature type="compositionally biased region" description="Low complexity" evidence="5">
    <location>
        <begin position="1"/>
        <end position="16"/>
    </location>
</feature>
<keyword evidence="3" id="KW-0862">Zinc</keyword>
<dbReference type="PANTHER" id="PTHR33337">
    <property type="entry name" value="GFA DOMAIN-CONTAINING PROTEIN"/>
    <property type="match status" value="1"/>
</dbReference>
<evidence type="ECO:0000313" key="7">
    <source>
        <dbReference type="EMBL" id="NID15475.1"/>
    </source>
</evidence>
<name>A0A7X5QU50_9GAMM</name>
<proteinExistence type="inferred from homology"/>
<evidence type="ECO:0000256" key="1">
    <source>
        <dbReference type="ARBA" id="ARBA00005495"/>
    </source>
</evidence>
<accession>A0A7X5QU50</accession>
<keyword evidence="2" id="KW-0479">Metal-binding</keyword>
<evidence type="ECO:0000256" key="4">
    <source>
        <dbReference type="ARBA" id="ARBA00023239"/>
    </source>
</evidence>
<evidence type="ECO:0000256" key="5">
    <source>
        <dbReference type="SAM" id="MobiDB-lite"/>
    </source>
</evidence>
<sequence>MAVKSRSSIPVSSSDSAFPRKSGVDTLSAITGGCRCGQVRYALSMEALPPSYACHCLDCQTWTGVAFSQSCVLPGDTLRVTGEVAIYELEGTQGRVSRQRICPTCHTRVYNTNSGHGFAVLRAGTLDRSNELDCVAHMWTRRKQAWITIPPGVRTWPEAPAMGELAGALGLG</sequence>
<reference evidence="7 8" key="1">
    <citation type="journal article" date="2006" name="Int. J. Syst. Evol. Microbiol.">
        <title>Dyella yeojuensis sp. nov., isolated from greenhouse soil in Korea.</title>
        <authorList>
            <person name="Kim B.Y."/>
            <person name="Weon H.Y."/>
            <person name="Lee K.H."/>
            <person name="Seok S.J."/>
            <person name="Kwon S.W."/>
            <person name="Go S.J."/>
            <person name="Stackebrandt E."/>
        </authorList>
    </citation>
    <scope>NUCLEOTIDE SEQUENCE [LARGE SCALE GENOMIC DNA]</scope>
    <source>
        <strain evidence="7 8">DSM 17673</strain>
    </source>
</reference>
<dbReference type="Proteomes" id="UP000518878">
    <property type="component" value="Unassembled WGS sequence"/>
</dbReference>
<evidence type="ECO:0000313" key="8">
    <source>
        <dbReference type="Proteomes" id="UP000518878"/>
    </source>
</evidence>
<comment type="caution">
    <text evidence="7">The sequence shown here is derived from an EMBL/GenBank/DDBJ whole genome shotgun (WGS) entry which is preliminary data.</text>
</comment>
<keyword evidence="8" id="KW-1185">Reference proteome</keyword>
<comment type="similarity">
    <text evidence="1">Belongs to the Gfa family.</text>
</comment>
<dbReference type="SUPFAM" id="SSF51316">
    <property type="entry name" value="Mss4-like"/>
    <property type="match status" value="1"/>
</dbReference>
<dbReference type="PANTHER" id="PTHR33337:SF33">
    <property type="entry name" value="CENP-V_GFA DOMAIN-CONTAINING PROTEIN"/>
    <property type="match status" value="1"/>
</dbReference>
<dbReference type="InterPro" id="IPR011057">
    <property type="entry name" value="Mss4-like_sf"/>
</dbReference>
<gene>
    <name evidence="7" type="ORF">HBF32_08390</name>
</gene>
<dbReference type="GO" id="GO:0046872">
    <property type="term" value="F:metal ion binding"/>
    <property type="evidence" value="ECO:0007669"/>
    <property type="project" value="UniProtKB-KW"/>
</dbReference>
<feature type="domain" description="CENP-V/GFA" evidence="6">
    <location>
        <begin position="30"/>
        <end position="133"/>
    </location>
</feature>
<organism evidence="7 8">
    <name type="scientific">Luteibacter yeojuensis</name>
    <dbReference type="NCBI Taxonomy" id="345309"/>
    <lineage>
        <taxon>Bacteria</taxon>
        <taxon>Pseudomonadati</taxon>
        <taxon>Pseudomonadota</taxon>
        <taxon>Gammaproteobacteria</taxon>
        <taxon>Lysobacterales</taxon>
        <taxon>Rhodanobacteraceae</taxon>
        <taxon>Luteibacter</taxon>
    </lineage>
</organism>
<dbReference type="InterPro" id="IPR006913">
    <property type="entry name" value="CENP-V/GFA"/>
</dbReference>
<feature type="region of interest" description="Disordered" evidence="5">
    <location>
        <begin position="1"/>
        <end position="22"/>
    </location>
</feature>
<evidence type="ECO:0000256" key="2">
    <source>
        <dbReference type="ARBA" id="ARBA00022723"/>
    </source>
</evidence>
<dbReference type="Gene3D" id="3.90.1590.10">
    <property type="entry name" value="glutathione-dependent formaldehyde- activating enzyme (gfa)"/>
    <property type="match status" value="1"/>
</dbReference>
<dbReference type="AlphaFoldDB" id="A0A7X5QU50"/>
<evidence type="ECO:0000256" key="3">
    <source>
        <dbReference type="ARBA" id="ARBA00022833"/>
    </source>
</evidence>
<dbReference type="GO" id="GO:0016846">
    <property type="term" value="F:carbon-sulfur lyase activity"/>
    <property type="evidence" value="ECO:0007669"/>
    <property type="project" value="InterPro"/>
</dbReference>